<dbReference type="EMBL" id="JAODUP010000315">
    <property type="protein sequence ID" value="KAK2152883.1"/>
    <property type="molecule type" value="Genomic_DNA"/>
</dbReference>
<dbReference type="AlphaFoldDB" id="A0AAD9JGS8"/>
<organism evidence="6 7">
    <name type="scientific">Paralvinella palmiformis</name>
    <dbReference type="NCBI Taxonomy" id="53620"/>
    <lineage>
        <taxon>Eukaryota</taxon>
        <taxon>Metazoa</taxon>
        <taxon>Spiralia</taxon>
        <taxon>Lophotrochozoa</taxon>
        <taxon>Annelida</taxon>
        <taxon>Polychaeta</taxon>
        <taxon>Sedentaria</taxon>
        <taxon>Canalipalpata</taxon>
        <taxon>Terebellida</taxon>
        <taxon>Terebelliformia</taxon>
        <taxon>Alvinellidae</taxon>
        <taxon>Paralvinella</taxon>
    </lineage>
</organism>
<comment type="caution">
    <text evidence="6">The sequence shown here is derived from an EMBL/GenBank/DDBJ whole genome shotgun (WGS) entry which is preliminary data.</text>
</comment>
<evidence type="ECO:0000256" key="2">
    <source>
        <dbReference type="ARBA" id="ARBA00022692"/>
    </source>
</evidence>
<proteinExistence type="predicted"/>
<feature type="non-terminal residue" evidence="6">
    <location>
        <position position="1"/>
    </location>
</feature>
<dbReference type="InterPro" id="IPR036259">
    <property type="entry name" value="MFS_trans_sf"/>
</dbReference>
<keyword evidence="3 5" id="KW-1133">Transmembrane helix</keyword>
<keyword evidence="7" id="KW-1185">Reference proteome</keyword>
<gene>
    <name evidence="6" type="ORF">LSH36_315g00011</name>
</gene>
<evidence type="ECO:0000256" key="3">
    <source>
        <dbReference type="ARBA" id="ARBA00022989"/>
    </source>
</evidence>
<feature type="transmembrane region" description="Helical" evidence="5">
    <location>
        <begin position="317"/>
        <end position="339"/>
    </location>
</feature>
<name>A0AAD9JGS8_9ANNE</name>
<evidence type="ECO:0000313" key="6">
    <source>
        <dbReference type="EMBL" id="KAK2152883.1"/>
    </source>
</evidence>
<comment type="subcellular location">
    <subcellularLocation>
        <location evidence="1">Membrane</location>
        <topology evidence="1">Multi-pass membrane protein</topology>
    </subcellularLocation>
</comment>
<feature type="transmembrane region" description="Helical" evidence="5">
    <location>
        <begin position="259"/>
        <end position="281"/>
    </location>
</feature>
<keyword evidence="4 5" id="KW-0472">Membrane</keyword>
<reference evidence="6" key="1">
    <citation type="journal article" date="2023" name="Mol. Biol. Evol.">
        <title>Third-Generation Sequencing Reveals the Adaptive Role of the Epigenome in Three Deep-Sea Polychaetes.</title>
        <authorList>
            <person name="Perez M."/>
            <person name="Aroh O."/>
            <person name="Sun Y."/>
            <person name="Lan Y."/>
            <person name="Juniper S.K."/>
            <person name="Young C.R."/>
            <person name="Angers B."/>
            <person name="Qian P.Y."/>
        </authorList>
    </citation>
    <scope>NUCLEOTIDE SEQUENCE</scope>
    <source>
        <strain evidence="6">P08H-3</strain>
    </source>
</reference>
<dbReference type="Gene3D" id="1.20.1250.20">
    <property type="entry name" value="MFS general substrate transporter like domains"/>
    <property type="match status" value="1"/>
</dbReference>
<feature type="transmembrane region" description="Helical" evidence="5">
    <location>
        <begin position="293"/>
        <end position="311"/>
    </location>
</feature>
<accession>A0AAD9JGS8</accession>
<feature type="transmembrane region" description="Helical" evidence="5">
    <location>
        <begin position="234"/>
        <end position="253"/>
    </location>
</feature>
<evidence type="ECO:0000256" key="4">
    <source>
        <dbReference type="ARBA" id="ARBA00023136"/>
    </source>
</evidence>
<dbReference type="SUPFAM" id="SSF103473">
    <property type="entry name" value="MFS general substrate transporter"/>
    <property type="match status" value="1"/>
</dbReference>
<sequence length="355" mass="39891">MAVILSFNDVFGYIGDVGFYQLFLYCVVCLPSFFKGIQNISSNFFAAPMDHWCKIPRLENFSFETQKYVAIPYVEAEPTEYQSCQMYDLYYDNLTDDQILNWDRNITRNTSLIDCTEWIFDQKPGAEPAEPDQFTPGPGPSRSVSAEVHVQVFDDSDTESDDDCDHGKLGSRSGKYKKAEKILHKISDVNRVDFPEEVTWINKREDGQAQGEKEEKGSWGDICNSRILCSELALMYLNWFSVSLVYYGVSFNAGAFGDVFLNTFLSGLIELPANLLCYLCLDKIGRRWPNGGTLLVTAAIELSLVPILLVRPDMSDLLTALSTLGKGAVTFAFSSIYLYTSELFPTPVRHLAVGS</sequence>
<feature type="transmembrane region" description="Helical" evidence="5">
    <location>
        <begin position="12"/>
        <end position="34"/>
    </location>
</feature>
<dbReference type="GO" id="GO:0016020">
    <property type="term" value="C:membrane"/>
    <property type="evidence" value="ECO:0007669"/>
    <property type="project" value="UniProtKB-SubCell"/>
</dbReference>
<protein>
    <submittedName>
        <fullName evidence="6">Uncharacterized protein</fullName>
    </submittedName>
</protein>
<evidence type="ECO:0000313" key="7">
    <source>
        <dbReference type="Proteomes" id="UP001208570"/>
    </source>
</evidence>
<evidence type="ECO:0000256" key="1">
    <source>
        <dbReference type="ARBA" id="ARBA00004141"/>
    </source>
</evidence>
<keyword evidence="2 5" id="KW-0812">Transmembrane</keyword>
<dbReference type="PANTHER" id="PTHR24064">
    <property type="entry name" value="SOLUTE CARRIER FAMILY 22 MEMBER"/>
    <property type="match status" value="1"/>
</dbReference>
<evidence type="ECO:0000256" key="5">
    <source>
        <dbReference type="SAM" id="Phobius"/>
    </source>
</evidence>
<dbReference type="Proteomes" id="UP001208570">
    <property type="component" value="Unassembled WGS sequence"/>
</dbReference>